<gene>
    <name evidence="1" type="ORF">UFOVP531_13</name>
</gene>
<reference evidence="1" key="1">
    <citation type="submission" date="2020-04" db="EMBL/GenBank/DDBJ databases">
        <authorList>
            <person name="Chiriac C."/>
            <person name="Salcher M."/>
            <person name="Ghai R."/>
            <person name="Kavagutti S V."/>
        </authorList>
    </citation>
    <scope>NUCLEOTIDE SEQUENCE</scope>
</reference>
<protein>
    <submittedName>
        <fullName evidence="1">Uncharacterized protein</fullName>
    </submittedName>
</protein>
<name>A0A6J5MRH0_9CAUD</name>
<proteinExistence type="predicted"/>
<dbReference type="EMBL" id="LR796512">
    <property type="protein sequence ID" value="CAB4148611.1"/>
    <property type="molecule type" value="Genomic_DNA"/>
</dbReference>
<sequence>MIKQILELLALNKHYGQSEVIEIAKGKYKLITSWKQGFEQVKRQWKIR</sequence>
<accession>A0A6J5MRH0</accession>
<evidence type="ECO:0000313" key="1">
    <source>
        <dbReference type="EMBL" id="CAB4148611.1"/>
    </source>
</evidence>
<organism evidence="1">
    <name type="scientific">uncultured Caudovirales phage</name>
    <dbReference type="NCBI Taxonomy" id="2100421"/>
    <lineage>
        <taxon>Viruses</taxon>
        <taxon>Duplodnaviria</taxon>
        <taxon>Heunggongvirae</taxon>
        <taxon>Uroviricota</taxon>
        <taxon>Caudoviricetes</taxon>
        <taxon>Peduoviridae</taxon>
        <taxon>Maltschvirus</taxon>
        <taxon>Maltschvirus maltsch</taxon>
    </lineage>
</organism>